<feature type="region of interest" description="Disordered" evidence="1">
    <location>
        <begin position="71"/>
        <end position="120"/>
    </location>
</feature>
<evidence type="ECO:0000313" key="3">
    <source>
        <dbReference type="Proteomes" id="UP000784294"/>
    </source>
</evidence>
<accession>A0A3S5ARP8</accession>
<dbReference type="EMBL" id="CAAALY010283156">
    <property type="protein sequence ID" value="VEL43601.1"/>
    <property type="molecule type" value="Genomic_DNA"/>
</dbReference>
<dbReference type="AlphaFoldDB" id="A0A3S5ARP8"/>
<keyword evidence="3" id="KW-1185">Reference proteome</keyword>
<proteinExistence type="predicted"/>
<evidence type="ECO:0000313" key="2">
    <source>
        <dbReference type="EMBL" id="VEL43601.1"/>
    </source>
</evidence>
<gene>
    <name evidence="2" type="ORF">PXEA_LOCUS37041</name>
</gene>
<name>A0A3S5ARP8_9PLAT</name>
<comment type="caution">
    <text evidence="2">The sequence shown here is derived from an EMBL/GenBank/DDBJ whole genome shotgun (WGS) entry which is preliminary data.</text>
</comment>
<reference evidence="2" key="1">
    <citation type="submission" date="2018-11" db="EMBL/GenBank/DDBJ databases">
        <authorList>
            <consortium name="Pathogen Informatics"/>
        </authorList>
    </citation>
    <scope>NUCLEOTIDE SEQUENCE</scope>
</reference>
<evidence type="ECO:0000256" key="1">
    <source>
        <dbReference type="SAM" id="MobiDB-lite"/>
    </source>
</evidence>
<sequence length="157" mass="17325">MKRHLTPFASRCLYSCRSPSVAQPYTHTHTHTCTHTNACLSFRLVLLPHKLALTRRHVSSLCPLSELAEPRRPRLEEVDGAPPSSSDHGRREGGMYRKTCCPTVARSSSPGRDEGLSNRPRFVQETYKPLGGGALRRRPSRLSGFEAAAIEFGVDGG</sequence>
<organism evidence="2 3">
    <name type="scientific">Protopolystoma xenopodis</name>
    <dbReference type="NCBI Taxonomy" id="117903"/>
    <lineage>
        <taxon>Eukaryota</taxon>
        <taxon>Metazoa</taxon>
        <taxon>Spiralia</taxon>
        <taxon>Lophotrochozoa</taxon>
        <taxon>Platyhelminthes</taxon>
        <taxon>Monogenea</taxon>
        <taxon>Polyopisthocotylea</taxon>
        <taxon>Polystomatidea</taxon>
        <taxon>Polystomatidae</taxon>
        <taxon>Protopolystoma</taxon>
    </lineage>
</organism>
<dbReference type="Proteomes" id="UP000784294">
    <property type="component" value="Unassembled WGS sequence"/>
</dbReference>
<protein>
    <submittedName>
        <fullName evidence="2">Uncharacterized protein</fullName>
    </submittedName>
</protein>